<reference evidence="1 2" key="1">
    <citation type="submission" date="2014-04" db="EMBL/GenBank/DDBJ databases">
        <authorList>
            <consortium name="DOE Joint Genome Institute"/>
            <person name="Kuo A."/>
            <person name="Ruytinx J."/>
            <person name="Rineau F."/>
            <person name="Colpaert J."/>
            <person name="Kohler A."/>
            <person name="Nagy L.G."/>
            <person name="Floudas D."/>
            <person name="Copeland A."/>
            <person name="Barry K.W."/>
            <person name="Cichocki N."/>
            <person name="Veneault-Fourrey C."/>
            <person name="LaButti K."/>
            <person name="Lindquist E.A."/>
            <person name="Lipzen A."/>
            <person name="Lundell T."/>
            <person name="Morin E."/>
            <person name="Murat C."/>
            <person name="Sun H."/>
            <person name="Tunlid A."/>
            <person name="Henrissat B."/>
            <person name="Grigoriev I.V."/>
            <person name="Hibbett D.S."/>
            <person name="Martin F."/>
            <person name="Nordberg H.P."/>
            <person name="Cantor M.N."/>
            <person name="Hua S.X."/>
        </authorList>
    </citation>
    <scope>NUCLEOTIDE SEQUENCE [LARGE SCALE GENOMIC DNA]</scope>
    <source>
        <strain evidence="1 2">UH-Slu-Lm8-n1</strain>
    </source>
</reference>
<protein>
    <submittedName>
        <fullName evidence="1">Uncharacterized protein</fullName>
    </submittedName>
</protein>
<evidence type="ECO:0000313" key="1">
    <source>
        <dbReference type="EMBL" id="KIK41795.1"/>
    </source>
</evidence>
<dbReference type="EMBL" id="KN835258">
    <property type="protein sequence ID" value="KIK41795.1"/>
    <property type="molecule type" value="Genomic_DNA"/>
</dbReference>
<accession>A0A0C9ZVC2</accession>
<name>A0A0C9ZVC2_9AGAM</name>
<dbReference type="AlphaFoldDB" id="A0A0C9ZVC2"/>
<keyword evidence="2" id="KW-1185">Reference proteome</keyword>
<sequence length="105" mass="11300">MVVGVDDSTKSDLQSIFLVLEARVSMRACSATYMSIETSPPIAACGGFRGVRQRGRLSTEMVWAECTYECYLSISSSLCFSGHQNSLIKLLWVPALGATTICGPA</sequence>
<dbReference type="HOGENOM" id="CLU_2238364_0_0_1"/>
<gene>
    <name evidence="1" type="ORF">CY34DRAFT_185677</name>
</gene>
<proteinExistence type="predicted"/>
<dbReference type="InParanoid" id="A0A0C9ZVC2"/>
<dbReference type="Proteomes" id="UP000054485">
    <property type="component" value="Unassembled WGS sequence"/>
</dbReference>
<reference evidence="2" key="2">
    <citation type="submission" date="2015-01" db="EMBL/GenBank/DDBJ databases">
        <title>Evolutionary Origins and Diversification of the Mycorrhizal Mutualists.</title>
        <authorList>
            <consortium name="DOE Joint Genome Institute"/>
            <consortium name="Mycorrhizal Genomics Consortium"/>
            <person name="Kohler A."/>
            <person name="Kuo A."/>
            <person name="Nagy L.G."/>
            <person name="Floudas D."/>
            <person name="Copeland A."/>
            <person name="Barry K.W."/>
            <person name="Cichocki N."/>
            <person name="Veneault-Fourrey C."/>
            <person name="LaButti K."/>
            <person name="Lindquist E.A."/>
            <person name="Lipzen A."/>
            <person name="Lundell T."/>
            <person name="Morin E."/>
            <person name="Murat C."/>
            <person name="Riley R."/>
            <person name="Ohm R."/>
            <person name="Sun H."/>
            <person name="Tunlid A."/>
            <person name="Henrissat B."/>
            <person name="Grigoriev I.V."/>
            <person name="Hibbett D.S."/>
            <person name="Martin F."/>
        </authorList>
    </citation>
    <scope>NUCLEOTIDE SEQUENCE [LARGE SCALE GENOMIC DNA]</scope>
    <source>
        <strain evidence="2">UH-Slu-Lm8-n1</strain>
    </source>
</reference>
<evidence type="ECO:0000313" key="2">
    <source>
        <dbReference type="Proteomes" id="UP000054485"/>
    </source>
</evidence>
<organism evidence="1 2">
    <name type="scientific">Suillus luteus UH-Slu-Lm8-n1</name>
    <dbReference type="NCBI Taxonomy" id="930992"/>
    <lineage>
        <taxon>Eukaryota</taxon>
        <taxon>Fungi</taxon>
        <taxon>Dikarya</taxon>
        <taxon>Basidiomycota</taxon>
        <taxon>Agaricomycotina</taxon>
        <taxon>Agaricomycetes</taxon>
        <taxon>Agaricomycetidae</taxon>
        <taxon>Boletales</taxon>
        <taxon>Suillineae</taxon>
        <taxon>Suillaceae</taxon>
        <taxon>Suillus</taxon>
    </lineage>
</organism>